<evidence type="ECO:0000259" key="8">
    <source>
        <dbReference type="Pfam" id="PF01757"/>
    </source>
</evidence>
<accession>A0ABX0IXI7</accession>
<reference evidence="9" key="1">
    <citation type="submission" date="2020-03" db="EMBL/GenBank/DDBJ databases">
        <title>Draft sequencing of Paenibacilllus sp. S3N08.</title>
        <authorList>
            <person name="Kim D.-U."/>
        </authorList>
    </citation>
    <scope>NUCLEOTIDE SEQUENCE</scope>
    <source>
        <strain evidence="9">S3N08</strain>
    </source>
</reference>
<comment type="similarity">
    <text evidence="2">Belongs to the acyltransferase 3 family.</text>
</comment>
<dbReference type="GO" id="GO:0016746">
    <property type="term" value="F:acyltransferase activity"/>
    <property type="evidence" value="ECO:0007669"/>
    <property type="project" value="UniProtKB-KW"/>
</dbReference>
<dbReference type="PANTHER" id="PTHR40074:SF2">
    <property type="entry name" value="O-ACETYLTRANSFERASE WECH"/>
    <property type="match status" value="1"/>
</dbReference>
<organism evidence="9 10">
    <name type="scientific">Paenibacillus agricola</name>
    <dbReference type="NCBI Taxonomy" id="2716264"/>
    <lineage>
        <taxon>Bacteria</taxon>
        <taxon>Bacillati</taxon>
        <taxon>Bacillota</taxon>
        <taxon>Bacilli</taxon>
        <taxon>Bacillales</taxon>
        <taxon>Paenibacillaceae</taxon>
        <taxon>Paenibacillus</taxon>
    </lineage>
</organism>
<feature type="transmembrane region" description="Helical" evidence="7">
    <location>
        <begin position="346"/>
        <end position="366"/>
    </location>
</feature>
<keyword evidence="5 7" id="KW-1133">Transmembrane helix</keyword>
<feature type="transmembrane region" description="Helical" evidence="7">
    <location>
        <begin position="237"/>
        <end position="257"/>
    </location>
</feature>
<dbReference type="Pfam" id="PF01757">
    <property type="entry name" value="Acyl_transf_3"/>
    <property type="match status" value="1"/>
</dbReference>
<evidence type="ECO:0000256" key="3">
    <source>
        <dbReference type="ARBA" id="ARBA00022475"/>
    </source>
</evidence>
<feature type="transmembrane region" description="Helical" evidence="7">
    <location>
        <begin position="16"/>
        <end position="36"/>
    </location>
</feature>
<dbReference type="PANTHER" id="PTHR40074">
    <property type="entry name" value="O-ACETYLTRANSFERASE WECH"/>
    <property type="match status" value="1"/>
</dbReference>
<evidence type="ECO:0000256" key="4">
    <source>
        <dbReference type="ARBA" id="ARBA00022692"/>
    </source>
</evidence>
<dbReference type="EMBL" id="JAAOIW010000001">
    <property type="protein sequence ID" value="NHN28562.1"/>
    <property type="molecule type" value="Genomic_DNA"/>
</dbReference>
<sequence length="384" mass="44512">MSIKKSKQPRIAELQLLRGFAFLAVVLQHAIGHYAYLPEASLGDGIVLALFLLAAKFAVPMFIFITGFVLFYNYRDGVQLVDFWLKRCKDIVLPYIMWSILYVFVFDNQGVTLWNEIVKLPTYLTTGTAMYHLWYVVMVVPFYFIFPLLQQVVRWILNVCTQRQIYLGLWVLVFAYMMLIALQPSIANAFIAWNIPVLTPLFAEYSDRNTIFFFLYFVIGMVAGLNLPSWKQFLEKWTIGVISLYALTTCVLLYRIITHFYSNGSFKIHYNDTLLLQPLMAVFLVFSIMVMYIIAIKFYERANPKCQFWLNYIGHYSYGAYLAHALMLVAAVYITDLCLPGWNATIRTIISFAICTVLSIAAARWLSSFKWIRFMTGTTVLQRK</sequence>
<dbReference type="InterPro" id="IPR002656">
    <property type="entry name" value="Acyl_transf_3_dom"/>
</dbReference>
<keyword evidence="4 7" id="KW-0812">Transmembrane</keyword>
<keyword evidence="9" id="KW-0808">Transferase</keyword>
<keyword evidence="9" id="KW-0012">Acyltransferase</keyword>
<feature type="transmembrane region" description="Helical" evidence="7">
    <location>
        <begin position="92"/>
        <end position="111"/>
    </location>
</feature>
<comment type="subcellular location">
    <subcellularLocation>
        <location evidence="1">Cell membrane</location>
        <topology evidence="1">Multi-pass membrane protein</topology>
    </subcellularLocation>
</comment>
<protein>
    <submittedName>
        <fullName evidence="9">Acyltransferase</fullName>
    </submittedName>
</protein>
<keyword evidence="6 7" id="KW-0472">Membrane</keyword>
<dbReference type="RefSeq" id="WP_166145282.1">
    <property type="nucleotide sequence ID" value="NZ_JAAOIW010000001.1"/>
</dbReference>
<evidence type="ECO:0000313" key="9">
    <source>
        <dbReference type="EMBL" id="NHN28562.1"/>
    </source>
</evidence>
<feature type="transmembrane region" description="Helical" evidence="7">
    <location>
        <begin position="165"/>
        <end position="191"/>
    </location>
</feature>
<feature type="transmembrane region" description="Helical" evidence="7">
    <location>
        <begin position="316"/>
        <end position="334"/>
    </location>
</feature>
<evidence type="ECO:0000313" key="10">
    <source>
        <dbReference type="Proteomes" id="UP001165962"/>
    </source>
</evidence>
<keyword evidence="10" id="KW-1185">Reference proteome</keyword>
<feature type="transmembrane region" description="Helical" evidence="7">
    <location>
        <begin position="131"/>
        <end position="153"/>
    </location>
</feature>
<evidence type="ECO:0000256" key="5">
    <source>
        <dbReference type="ARBA" id="ARBA00022989"/>
    </source>
</evidence>
<name>A0ABX0IXI7_9BACL</name>
<keyword evidence="3" id="KW-1003">Cell membrane</keyword>
<comment type="caution">
    <text evidence="9">The sequence shown here is derived from an EMBL/GenBank/DDBJ whole genome shotgun (WGS) entry which is preliminary data.</text>
</comment>
<feature type="transmembrane region" description="Helical" evidence="7">
    <location>
        <begin position="211"/>
        <end position="230"/>
    </location>
</feature>
<proteinExistence type="inferred from homology"/>
<gene>
    <name evidence="9" type="ORF">G9U52_01810</name>
</gene>
<evidence type="ECO:0000256" key="1">
    <source>
        <dbReference type="ARBA" id="ARBA00004651"/>
    </source>
</evidence>
<feature type="domain" description="Acyltransferase 3" evidence="8">
    <location>
        <begin position="12"/>
        <end position="363"/>
    </location>
</feature>
<feature type="transmembrane region" description="Helical" evidence="7">
    <location>
        <begin position="277"/>
        <end position="295"/>
    </location>
</feature>
<feature type="transmembrane region" description="Helical" evidence="7">
    <location>
        <begin position="48"/>
        <end position="72"/>
    </location>
</feature>
<dbReference type="Proteomes" id="UP001165962">
    <property type="component" value="Unassembled WGS sequence"/>
</dbReference>
<evidence type="ECO:0000256" key="6">
    <source>
        <dbReference type="ARBA" id="ARBA00023136"/>
    </source>
</evidence>
<evidence type="ECO:0000256" key="7">
    <source>
        <dbReference type="SAM" id="Phobius"/>
    </source>
</evidence>
<evidence type="ECO:0000256" key="2">
    <source>
        <dbReference type="ARBA" id="ARBA00007400"/>
    </source>
</evidence>